<evidence type="ECO:0000313" key="3">
    <source>
        <dbReference type="Proteomes" id="UP000695562"/>
    </source>
</evidence>
<sequence>MFNNINNHNINHVDDKDDDQQQQQQQQQQSPQQEIRDDEHQAYILDGIDDFIYNYNTNRVVPFVPQGGRNIINSDSFDSIGALMERQRARERVLESAIGPRIDDTTHIHLIFEDEMERPIEADEENHDLNQFERAILDDIVGVQPGTNIQEEQEEEDDDYYNQQIEYEIQEQRVIYRNPSRFRYDRETGRNLVIEDDGDEHVDGNYNFNNNSNSNSINNNNSELIELFRRNQFFINNGYRYHHHDSDQDQEDIDVDVEGYDNNEDEMYDQEEEEDQMYGQEDEEDEEENDDYLYDQEEEEEEGEEDQDQEIQLEENDDYLYDQEEEEEEDQDHQRDIFNENIVDYINEIYDQQEIGPIPPSEIEIIVYHPITEKYGYAGWSIYNKLFKAKLFRVETGPKFLAQLLGYYIMMANNDYDSFSADNCTRLTHFINSLIGLREAKKLIECKRLSTKNLIPLKLTLDILEHYYRNNDSPTFKYYTNSVLPIMQLFYTEISNEKLTYINDHLVMALEPVKGYNKVIKILYNRHLHLSYFKEQLWSIRNLSDLNDYSHYYQ</sequence>
<feature type="compositionally biased region" description="Low complexity" evidence="1">
    <location>
        <begin position="21"/>
        <end position="33"/>
    </location>
</feature>
<reference evidence="2" key="1">
    <citation type="submission" date="2020-01" db="EMBL/GenBank/DDBJ databases">
        <title>Development of genomics and gene disruption for Polysphondylium violaceum indicates a role for the polyketide synthase stlB in stalk morphogenesis.</title>
        <authorList>
            <person name="Narita B."/>
            <person name="Kawabe Y."/>
            <person name="Kin K."/>
            <person name="Saito T."/>
            <person name="Gibbs R."/>
            <person name="Kuspa A."/>
            <person name="Muzny D."/>
            <person name="Queller D."/>
            <person name="Richards S."/>
            <person name="Strassman J."/>
            <person name="Sucgang R."/>
            <person name="Worley K."/>
            <person name="Schaap P."/>
        </authorList>
    </citation>
    <scope>NUCLEOTIDE SEQUENCE</scope>
    <source>
        <strain evidence="2">QSvi11</strain>
    </source>
</reference>
<comment type="caution">
    <text evidence="2">The sequence shown here is derived from an EMBL/GenBank/DDBJ whole genome shotgun (WGS) entry which is preliminary data.</text>
</comment>
<keyword evidence="3" id="KW-1185">Reference proteome</keyword>
<organism evidence="2 3">
    <name type="scientific">Polysphondylium violaceum</name>
    <dbReference type="NCBI Taxonomy" id="133409"/>
    <lineage>
        <taxon>Eukaryota</taxon>
        <taxon>Amoebozoa</taxon>
        <taxon>Evosea</taxon>
        <taxon>Eumycetozoa</taxon>
        <taxon>Dictyostelia</taxon>
        <taxon>Dictyosteliales</taxon>
        <taxon>Dictyosteliaceae</taxon>
        <taxon>Polysphondylium</taxon>
    </lineage>
</organism>
<feature type="region of interest" description="Disordered" evidence="1">
    <location>
        <begin position="265"/>
        <end position="312"/>
    </location>
</feature>
<accession>A0A8J4PQX5</accession>
<protein>
    <submittedName>
        <fullName evidence="2">Uncharacterized protein</fullName>
    </submittedName>
</protein>
<name>A0A8J4PQX5_9MYCE</name>
<dbReference type="OrthoDB" id="20775at2759"/>
<evidence type="ECO:0000256" key="1">
    <source>
        <dbReference type="SAM" id="MobiDB-lite"/>
    </source>
</evidence>
<feature type="compositionally biased region" description="Low complexity" evidence="1">
    <location>
        <begin position="1"/>
        <end position="10"/>
    </location>
</feature>
<dbReference type="AlphaFoldDB" id="A0A8J4PQX5"/>
<gene>
    <name evidence="2" type="ORF">CYY_006428</name>
</gene>
<dbReference type="Proteomes" id="UP000695562">
    <property type="component" value="Unassembled WGS sequence"/>
</dbReference>
<feature type="region of interest" description="Disordered" evidence="1">
    <location>
        <begin position="1"/>
        <end position="37"/>
    </location>
</feature>
<proteinExistence type="predicted"/>
<evidence type="ECO:0000313" key="2">
    <source>
        <dbReference type="EMBL" id="KAF2072252.1"/>
    </source>
</evidence>
<dbReference type="EMBL" id="AJWJ01000296">
    <property type="protein sequence ID" value="KAF2072252.1"/>
    <property type="molecule type" value="Genomic_DNA"/>
</dbReference>